<organism evidence="6">
    <name type="scientific">Ooceraea biroi</name>
    <name type="common">Clonal raider ant</name>
    <name type="synonym">Cerapachys biroi</name>
    <dbReference type="NCBI Taxonomy" id="2015173"/>
    <lineage>
        <taxon>Eukaryota</taxon>
        <taxon>Metazoa</taxon>
        <taxon>Ecdysozoa</taxon>
        <taxon>Arthropoda</taxon>
        <taxon>Hexapoda</taxon>
        <taxon>Insecta</taxon>
        <taxon>Pterygota</taxon>
        <taxon>Neoptera</taxon>
        <taxon>Endopterygota</taxon>
        <taxon>Hymenoptera</taxon>
        <taxon>Apocrita</taxon>
        <taxon>Aculeata</taxon>
        <taxon>Formicoidea</taxon>
        <taxon>Formicidae</taxon>
        <taxon>Dorylinae</taxon>
        <taxon>Ooceraea</taxon>
    </lineage>
</organism>
<name>A0A3L8DWH0_OOCBI</name>
<dbReference type="GO" id="GO:0046872">
    <property type="term" value="F:metal ion binding"/>
    <property type="evidence" value="ECO:0007669"/>
    <property type="project" value="UniProtKB-KW"/>
</dbReference>
<feature type="coiled-coil region" evidence="3">
    <location>
        <begin position="357"/>
        <end position="384"/>
    </location>
</feature>
<comment type="caution">
    <text evidence="6">The sequence shown here is derived from an EMBL/GenBank/DDBJ whole genome shotgun (WGS) entry which is preliminary data.</text>
</comment>
<feature type="domain" description="DDE Tnp4" evidence="5">
    <location>
        <begin position="133"/>
        <end position="259"/>
    </location>
</feature>
<keyword evidence="2" id="KW-0479">Metal-binding</keyword>
<reference evidence="6" key="2">
    <citation type="submission" date="2018-07" db="EMBL/GenBank/DDBJ databases">
        <authorList>
            <person name="Mckenzie S.K."/>
            <person name="Kronauer D.J.C."/>
        </authorList>
    </citation>
    <scope>NUCLEOTIDE SEQUENCE</scope>
    <source>
        <strain evidence="6">Clonal line C1</strain>
    </source>
</reference>
<gene>
    <name evidence="6" type="ORF">DMN91_002881</name>
</gene>
<dbReference type="OrthoDB" id="7523059at2759"/>
<proteinExistence type="predicted"/>
<accession>A0A3L8DWH0</accession>
<keyword evidence="3" id="KW-0175">Coiled coil</keyword>
<evidence type="ECO:0000256" key="1">
    <source>
        <dbReference type="ARBA" id="ARBA00001968"/>
    </source>
</evidence>
<evidence type="ECO:0000313" key="6">
    <source>
        <dbReference type="EMBL" id="RLU24791.1"/>
    </source>
</evidence>
<dbReference type="AlphaFoldDB" id="A0A3L8DWH0"/>
<evidence type="ECO:0000256" key="4">
    <source>
        <dbReference type="SAM" id="MobiDB-lite"/>
    </source>
</evidence>
<sequence>MVSTLVAAAAPADIPFPTRGNLKPPPARAPPKKNGRSGRSVGACPAELAARLSRRSGMQKEKERRSARTPYQRAQQENRARQRRMQAMNRRLRELIPMLARGAIAAAESAINGPRDAAVRRNIKGAVTWSVTCAPPHSGSVYYNYKGTHSISLLAVSDANYCFTLVDIGAERRQSDGGIFANSNFGQRFERNEMNVPQPNAIEPNGPSLPYVLLADEAFALKEYMMRPRSAEAHQVAVEAENMLQRFVNTMEEATARMREIGSRGLSLALAANEARRYAEGEAQATVESEKEKDITPIMSKSGRERLGTAESAGSSDSVAGVKKPFGIDLKIDWIMRSIKEMRDEMVCKKEIKLMIKEVVQEELRDIKRELSEMKQKIQGEIVDLGAGGTTQRSYSNIVKECAVSGVVFGNRT</sequence>
<evidence type="ECO:0000256" key="3">
    <source>
        <dbReference type="SAM" id="Coils"/>
    </source>
</evidence>
<feature type="region of interest" description="Disordered" evidence="4">
    <location>
        <begin position="282"/>
        <end position="319"/>
    </location>
</feature>
<evidence type="ECO:0000259" key="5">
    <source>
        <dbReference type="Pfam" id="PF13359"/>
    </source>
</evidence>
<dbReference type="InterPro" id="IPR027806">
    <property type="entry name" value="HARBI1_dom"/>
</dbReference>
<reference evidence="6" key="1">
    <citation type="journal article" date="2018" name="Genome Res.">
        <title>The genomic architecture and molecular evolution of ant odorant receptors.</title>
        <authorList>
            <person name="McKenzie S.K."/>
            <person name="Kronauer D.J.C."/>
        </authorList>
    </citation>
    <scope>NUCLEOTIDE SEQUENCE [LARGE SCALE GENOMIC DNA]</scope>
    <source>
        <strain evidence="6">Clonal line C1</strain>
    </source>
</reference>
<dbReference type="Pfam" id="PF13359">
    <property type="entry name" value="DDE_Tnp_4"/>
    <property type="match status" value="1"/>
</dbReference>
<comment type="cofactor">
    <cofactor evidence="1">
        <name>a divalent metal cation</name>
        <dbReference type="ChEBI" id="CHEBI:60240"/>
    </cofactor>
</comment>
<dbReference type="Proteomes" id="UP000279307">
    <property type="component" value="Chromosome 3"/>
</dbReference>
<dbReference type="EMBL" id="QOIP01000003">
    <property type="protein sequence ID" value="RLU24791.1"/>
    <property type="molecule type" value="Genomic_DNA"/>
</dbReference>
<evidence type="ECO:0000256" key="2">
    <source>
        <dbReference type="ARBA" id="ARBA00022723"/>
    </source>
</evidence>
<protein>
    <recommendedName>
        <fullName evidence="5">DDE Tnp4 domain-containing protein</fullName>
    </recommendedName>
</protein>
<feature type="region of interest" description="Disordered" evidence="4">
    <location>
        <begin position="9"/>
        <end position="81"/>
    </location>
</feature>